<evidence type="ECO:0000313" key="4">
    <source>
        <dbReference type="EMBL" id="NES11287.1"/>
    </source>
</evidence>
<feature type="domain" description="SGNH hydrolase-type esterase" evidence="2">
    <location>
        <begin position="233"/>
        <end position="385"/>
    </location>
</feature>
<dbReference type="Gene3D" id="3.40.50.1110">
    <property type="entry name" value="SGNH hydrolase"/>
    <property type="match status" value="1"/>
</dbReference>
<dbReference type="SUPFAM" id="SSF52266">
    <property type="entry name" value="SGNH hydrolase"/>
    <property type="match status" value="1"/>
</dbReference>
<dbReference type="Proteomes" id="UP000471751">
    <property type="component" value="Unassembled WGS sequence"/>
</dbReference>
<evidence type="ECO:0000256" key="1">
    <source>
        <dbReference type="SAM" id="SignalP"/>
    </source>
</evidence>
<name>A0A6I5RTB6_9PSED</name>
<dbReference type="InterPro" id="IPR055041">
    <property type="entry name" value="Ape1_N"/>
</dbReference>
<evidence type="ECO:0000313" key="5">
    <source>
        <dbReference type="Proteomes" id="UP000471751"/>
    </source>
</evidence>
<protein>
    <submittedName>
        <fullName evidence="4">Uncharacterized protein</fullName>
    </submittedName>
</protein>
<evidence type="ECO:0000259" key="2">
    <source>
        <dbReference type="Pfam" id="PF13472"/>
    </source>
</evidence>
<keyword evidence="1" id="KW-0732">Signal</keyword>
<dbReference type="AlphaFoldDB" id="A0A6I5RTB6"/>
<keyword evidence="5" id="KW-1185">Reference proteome</keyword>
<sequence>MRRLHNILALVALICALPGCSPVAAVNGPAARPLQVPQKAAQAPANGNLALLAGKFRSANRTPINIVQLGDSHTAADLFSGEMRRLLQAQYGDGGIGLVAGSPVPGTRYETVILKAAKRQWELVSARNQQNTQFPLGGYLSLPLTANAAVRIEAREPTTQRYRVSALYTSTANTTLLARDGTTQNRRLLAATNGQWRFSPVFNSVSLPLDLTLSNRKDVALGGWYIQGQKNAGVTYSALGINGARLDVVDKWQPGWQESFKALRPDLIILAYGTNEAFDDTLDLNQYRDHLNQTLAELRRNMPRAAILLVGPPDSIKQRKARTCAARQPQPLAQIIRIQRQAAKQFNGLFWDWQAYMGGPCSIVNWQAEGLARNDLVHLSAEGYRKSASGLYDFLRGHRVAVKPSLTIRFQCAVGGIRC</sequence>
<dbReference type="GO" id="GO:0016788">
    <property type="term" value="F:hydrolase activity, acting on ester bonds"/>
    <property type="evidence" value="ECO:0007669"/>
    <property type="project" value="UniProtKB-ARBA"/>
</dbReference>
<feature type="chain" id="PRO_5026234506" evidence="1">
    <location>
        <begin position="26"/>
        <end position="419"/>
    </location>
</feature>
<dbReference type="Gene3D" id="2.60.120.1360">
    <property type="match status" value="1"/>
</dbReference>
<accession>A0A6I5RTB6</accession>
<feature type="domain" description="Peptidoglycan O-acetylesterase N-terminal" evidence="3">
    <location>
        <begin position="94"/>
        <end position="209"/>
    </location>
</feature>
<dbReference type="CDD" id="cd01825">
    <property type="entry name" value="SGNH_hydrolase_peri1"/>
    <property type="match status" value="1"/>
</dbReference>
<gene>
    <name evidence="4" type="ORF">G3O07_18560</name>
</gene>
<dbReference type="Pfam" id="PF22753">
    <property type="entry name" value="Ape1_N"/>
    <property type="match status" value="1"/>
</dbReference>
<organism evidence="4 5">
    <name type="scientific">Pseudomonas laurentiana</name>
    <dbReference type="NCBI Taxonomy" id="2364649"/>
    <lineage>
        <taxon>Bacteria</taxon>
        <taxon>Pseudomonadati</taxon>
        <taxon>Pseudomonadota</taxon>
        <taxon>Gammaproteobacteria</taxon>
        <taxon>Pseudomonadales</taxon>
        <taxon>Pseudomonadaceae</taxon>
        <taxon>Pseudomonas</taxon>
    </lineage>
</organism>
<comment type="caution">
    <text evidence="4">The sequence shown here is derived from an EMBL/GenBank/DDBJ whole genome shotgun (WGS) entry which is preliminary data.</text>
</comment>
<dbReference type="Pfam" id="PF13472">
    <property type="entry name" value="Lipase_GDSL_2"/>
    <property type="match status" value="1"/>
</dbReference>
<dbReference type="InterPro" id="IPR036514">
    <property type="entry name" value="SGNH_hydro_sf"/>
</dbReference>
<proteinExistence type="predicted"/>
<feature type="signal peptide" evidence="1">
    <location>
        <begin position="1"/>
        <end position="25"/>
    </location>
</feature>
<reference evidence="4 5" key="1">
    <citation type="submission" date="2020-02" db="EMBL/GenBank/DDBJ databases">
        <title>Broccoli isolated Pseudomonas sp.</title>
        <authorList>
            <person name="Fujikawa T."/>
            <person name="Sawada H."/>
        </authorList>
    </citation>
    <scope>NUCLEOTIDE SEQUENCE [LARGE SCALE GENOMIC DNA]</scope>
    <source>
        <strain evidence="4 5">JCM 32154</strain>
    </source>
</reference>
<dbReference type="EMBL" id="JAAHBT010000230">
    <property type="protein sequence ID" value="NES11287.1"/>
    <property type="molecule type" value="Genomic_DNA"/>
</dbReference>
<evidence type="ECO:0000259" key="3">
    <source>
        <dbReference type="Pfam" id="PF22753"/>
    </source>
</evidence>
<dbReference type="InterPro" id="IPR013830">
    <property type="entry name" value="SGNH_hydro"/>
</dbReference>